<feature type="transmembrane region" description="Helical" evidence="1">
    <location>
        <begin position="78"/>
        <end position="96"/>
    </location>
</feature>
<reference evidence="2 3" key="1">
    <citation type="submission" date="2018-02" db="EMBL/GenBank/DDBJ databases">
        <title>Draft genome of wild Prunus yedoensis var. nudiflora.</title>
        <authorList>
            <person name="Baek S."/>
            <person name="Kim J.-H."/>
            <person name="Choi K."/>
            <person name="Kim G.-B."/>
            <person name="Cho A."/>
            <person name="Jang H."/>
            <person name="Shin C.-H."/>
            <person name="Yu H.-J."/>
            <person name="Mun J.-H."/>
        </authorList>
    </citation>
    <scope>NUCLEOTIDE SEQUENCE [LARGE SCALE GENOMIC DNA]</scope>
    <source>
        <strain evidence="3">cv. Jeju island</strain>
        <tissue evidence="2">Leaf</tissue>
    </source>
</reference>
<evidence type="ECO:0000256" key="1">
    <source>
        <dbReference type="SAM" id="Phobius"/>
    </source>
</evidence>
<dbReference type="Proteomes" id="UP000250321">
    <property type="component" value="Unassembled WGS sequence"/>
</dbReference>
<accession>A0A314V101</accession>
<proteinExistence type="predicted"/>
<dbReference type="AlphaFoldDB" id="A0A314V101"/>
<evidence type="ECO:0000313" key="3">
    <source>
        <dbReference type="Proteomes" id="UP000250321"/>
    </source>
</evidence>
<sequence>MPWQYHLCISESTANRHPSSEMSRRNQVPIRHTPGSHVDIFAGNKVDLSSVPKALHIDFKGNPLFSSLHLSWLLRKKLDGAATIACVALALLFLRWGGNIYIWTSVVPCRLDCSRVEA</sequence>
<keyword evidence="1" id="KW-0472">Membrane</keyword>
<organism evidence="2 3">
    <name type="scientific">Prunus yedoensis var. nudiflora</name>
    <dbReference type="NCBI Taxonomy" id="2094558"/>
    <lineage>
        <taxon>Eukaryota</taxon>
        <taxon>Viridiplantae</taxon>
        <taxon>Streptophyta</taxon>
        <taxon>Embryophyta</taxon>
        <taxon>Tracheophyta</taxon>
        <taxon>Spermatophyta</taxon>
        <taxon>Magnoliopsida</taxon>
        <taxon>eudicotyledons</taxon>
        <taxon>Gunneridae</taxon>
        <taxon>Pentapetalae</taxon>
        <taxon>rosids</taxon>
        <taxon>fabids</taxon>
        <taxon>Rosales</taxon>
        <taxon>Rosaceae</taxon>
        <taxon>Amygdaloideae</taxon>
        <taxon>Amygdaleae</taxon>
        <taxon>Prunus</taxon>
    </lineage>
</organism>
<evidence type="ECO:0000313" key="2">
    <source>
        <dbReference type="EMBL" id="PQM40699.1"/>
    </source>
</evidence>
<keyword evidence="1" id="KW-0812">Transmembrane</keyword>
<gene>
    <name evidence="2" type="ORF">Pyn_02800</name>
</gene>
<dbReference type="EMBL" id="PJQY01003040">
    <property type="protein sequence ID" value="PQM40699.1"/>
    <property type="molecule type" value="Genomic_DNA"/>
</dbReference>
<protein>
    <submittedName>
        <fullName evidence="2">Uncharacterized protein</fullName>
    </submittedName>
</protein>
<name>A0A314V101_PRUYE</name>
<comment type="caution">
    <text evidence="2">The sequence shown here is derived from an EMBL/GenBank/DDBJ whole genome shotgun (WGS) entry which is preliminary data.</text>
</comment>
<keyword evidence="1" id="KW-1133">Transmembrane helix</keyword>
<keyword evidence="3" id="KW-1185">Reference proteome</keyword>